<name>A0A2M9CPN1_9CELL</name>
<keyword evidence="2" id="KW-0227">DNA damage</keyword>
<dbReference type="InterPro" id="IPR027417">
    <property type="entry name" value="P-loop_NTPase"/>
</dbReference>
<evidence type="ECO:0000259" key="6">
    <source>
        <dbReference type="Pfam" id="PF12705"/>
    </source>
</evidence>
<protein>
    <submittedName>
        <fullName evidence="7">ATP-dependent helicase/DNAse subunit B</fullName>
    </submittedName>
</protein>
<accession>A0A2M9CPN1</accession>
<organism evidence="7 8">
    <name type="scientific">Sediminihabitans luteus</name>
    <dbReference type="NCBI Taxonomy" id="1138585"/>
    <lineage>
        <taxon>Bacteria</taxon>
        <taxon>Bacillati</taxon>
        <taxon>Actinomycetota</taxon>
        <taxon>Actinomycetes</taxon>
        <taxon>Micrococcales</taxon>
        <taxon>Cellulomonadaceae</taxon>
        <taxon>Sediminihabitans</taxon>
    </lineage>
</organism>
<keyword evidence="4" id="KW-0269">Exonuclease</keyword>
<feature type="domain" description="PD-(D/E)XK endonuclease-like" evidence="6">
    <location>
        <begin position="707"/>
        <end position="993"/>
    </location>
</feature>
<dbReference type="GO" id="GO:0006281">
    <property type="term" value="P:DNA repair"/>
    <property type="evidence" value="ECO:0007669"/>
    <property type="project" value="UniProtKB-KW"/>
</dbReference>
<comment type="caution">
    <text evidence="7">The sequence shown here is derived from an EMBL/GenBank/DDBJ whole genome shotgun (WGS) entry which is preliminary data.</text>
</comment>
<evidence type="ECO:0000256" key="4">
    <source>
        <dbReference type="ARBA" id="ARBA00022839"/>
    </source>
</evidence>
<dbReference type="RefSeq" id="WP_203968088.1">
    <property type="nucleotide sequence ID" value="NZ_BOOX01000002.1"/>
</dbReference>
<keyword evidence="3 7" id="KW-0547">Nucleotide-binding</keyword>
<gene>
    <name evidence="7" type="ORF">CLV28_1332</name>
</gene>
<evidence type="ECO:0000256" key="5">
    <source>
        <dbReference type="ARBA" id="ARBA00023204"/>
    </source>
</evidence>
<dbReference type="EMBL" id="PGFE01000002">
    <property type="protein sequence ID" value="PJJ73850.1"/>
    <property type="molecule type" value="Genomic_DNA"/>
</dbReference>
<keyword evidence="1" id="KW-0540">Nuclease</keyword>
<keyword evidence="8" id="KW-1185">Reference proteome</keyword>
<evidence type="ECO:0000256" key="1">
    <source>
        <dbReference type="ARBA" id="ARBA00022722"/>
    </source>
</evidence>
<proteinExistence type="predicted"/>
<sequence>MLHTVHTPYGAPALDRLRSVVSELKQHDPMRQVVVVAPTQLAGTVARRHLARHGIDRPRTTGPGVAGLEITTLARLAERLSASSLAPRRPATVPVVAAAWRVALARDPGLFVEVAEHTATVEALTAAHRELRDVDPADLDAIASAGPATTRDLVRLHRDVSAALAPHWYDARDLLDAAAARVSAATQPDPVVLYLPQDLTFPEHRFVDALAGATDVVVVAGVTGTERGDRHLTDLGVDAARDTVPTATRAANASDSDDEVRGAVREVVAALENTRADRIAVLYTARDPYARLLHEHLAQAGIRVNGPGSRPVVDRALARTVLDLLALGPADLPRADLFRALAGAPVRDFAGGRVPVSRWERISREAGIVGGTDWGGRLADFVASAERVAAADEDDERPWAIRAARSRAEASAELLAFATRLRDELAAGAALATWRELSVWALDLVAALIGEGEDIRKLPPEEQHAAAVVTTVLRGLAVLDDVGAAASLEALAEVLRAELENARPRVGKAGDGVLVAPLSSAVGLDLDLVVVVGLSEDLCPGRPRTDALLPETVRTAVAPLRSPRDRLNTQFRHLLAAFAAAPDAVASFPRGDLRSSSQRLPSRWLLPSLRGLAADPTMSATAWEDADLGDAMVTAPSFAGELRRTPRPATGTEWRIRAALTGSLDDVVVTAAHTLLAARRSSALTRFDGDLTGVDGLPDYTTSGRAVSPTMLEGYAVCPHAFFVSRLLGVRPIEQPEEIVTVRPLDVGNIIHGAHDALVTELLASGEAPGSGQPWPASARRRAVEITRSLCDDAENRGLTGHPRLWEDKRAAIEADMLTLLDADDAWRAALGARPVASELRFGFDDGSSPEVEVAVVGLDGGPGGRVRLRGSADKVDVGAGGIVLVTDLKTGSQGRFKDITKGDTLVAGTKLQLPVYGKAARDAFGDGTAAVEASYWFVGKDPGRIEVPLTLELEEQFADALGVLTRSIAAGLFPQRPPAQPDYAFISCWYCNPDAIGHGEARGRWEAKRSAHALAELVRLIEPDALVEGTDA</sequence>
<keyword evidence="3 7" id="KW-0347">Helicase</keyword>
<evidence type="ECO:0000256" key="3">
    <source>
        <dbReference type="ARBA" id="ARBA00022806"/>
    </source>
</evidence>
<evidence type="ECO:0000313" key="8">
    <source>
        <dbReference type="Proteomes" id="UP000231693"/>
    </source>
</evidence>
<keyword evidence="5" id="KW-0234">DNA repair</keyword>
<keyword evidence="3 7" id="KW-0067">ATP-binding</keyword>
<keyword evidence="4" id="KW-0378">Hydrolase</keyword>
<dbReference type="InterPro" id="IPR038726">
    <property type="entry name" value="PDDEXK_AddAB-type"/>
</dbReference>
<dbReference type="Proteomes" id="UP000231693">
    <property type="component" value="Unassembled WGS sequence"/>
</dbReference>
<evidence type="ECO:0000313" key="7">
    <source>
        <dbReference type="EMBL" id="PJJ73850.1"/>
    </source>
</evidence>
<dbReference type="Pfam" id="PF12705">
    <property type="entry name" value="PDDEXK_1"/>
    <property type="match status" value="1"/>
</dbReference>
<dbReference type="GO" id="GO:0004386">
    <property type="term" value="F:helicase activity"/>
    <property type="evidence" value="ECO:0007669"/>
    <property type="project" value="UniProtKB-KW"/>
</dbReference>
<evidence type="ECO:0000256" key="2">
    <source>
        <dbReference type="ARBA" id="ARBA00022763"/>
    </source>
</evidence>
<reference evidence="7 8" key="1">
    <citation type="submission" date="2017-11" db="EMBL/GenBank/DDBJ databases">
        <title>Genomic Encyclopedia of Archaeal and Bacterial Type Strains, Phase II (KMG-II): From Individual Species to Whole Genera.</title>
        <authorList>
            <person name="Goeker M."/>
        </authorList>
    </citation>
    <scope>NUCLEOTIDE SEQUENCE [LARGE SCALE GENOMIC DNA]</scope>
    <source>
        <strain evidence="7 8">DSM 25478</strain>
    </source>
</reference>
<dbReference type="SUPFAM" id="SSF52540">
    <property type="entry name" value="P-loop containing nucleoside triphosphate hydrolases"/>
    <property type="match status" value="1"/>
</dbReference>
<dbReference type="GO" id="GO:0004527">
    <property type="term" value="F:exonuclease activity"/>
    <property type="evidence" value="ECO:0007669"/>
    <property type="project" value="UniProtKB-KW"/>
</dbReference>
<dbReference type="AlphaFoldDB" id="A0A2M9CPN1"/>